<proteinExistence type="predicted"/>
<evidence type="ECO:0000313" key="2">
    <source>
        <dbReference type="EMBL" id="KAA3671859.1"/>
    </source>
</evidence>
<feature type="transmembrane region" description="Helical" evidence="1">
    <location>
        <begin position="77"/>
        <end position="95"/>
    </location>
</feature>
<keyword evidence="1" id="KW-0472">Membrane</keyword>
<dbReference type="EMBL" id="QNGE01005696">
    <property type="protein sequence ID" value="KAA3671859.1"/>
    <property type="molecule type" value="Genomic_DNA"/>
</dbReference>
<sequence length="118" mass="13418">MSVHLSKKFICSSLIVCVIVVIIYLCQAEILDQRIFSRYRKGASSLSENGSFCDAKVGKVDCFIHGLSARFVSIRKFLLFQCALIIVGLVFYVVIHERQRHWDQKLVQKVNRQIAAGV</sequence>
<dbReference type="Pfam" id="PF05439">
    <property type="entry name" value="JTB"/>
    <property type="match status" value="1"/>
</dbReference>
<keyword evidence="3" id="KW-1185">Reference proteome</keyword>
<protein>
    <submittedName>
        <fullName evidence="2">Uncharacterized protein</fullName>
    </submittedName>
</protein>
<accession>A0A5J4N9H2</accession>
<dbReference type="GO" id="GO:0016020">
    <property type="term" value="C:membrane"/>
    <property type="evidence" value="ECO:0007669"/>
    <property type="project" value="InterPro"/>
</dbReference>
<gene>
    <name evidence="2" type="ORF">DEA37_0015259</name>
</gene>
<reference evidence="2 3" key="1">
    <citation type="journal article" date="2019" name="Gigascience">
        <title>Whole-genome sequence of the oriental lung fluke Paragonimus westermani.</title>
        <authorList>
            <person name="Oey H."/>
            <person name="Zakrzewski M."/>
            <person name="Narain K."/>
            <person name="Devi K.R."/>
            <person name="Agatsuma T."/>
            <person name="Nawaratna S."/>
            <person name="Gobert G.N."/>
            <person name="Jones M.K."/>
            <person name="Ragan M.A."/>
            <person name="McManus D.P."/>
            <person name="Krause L."/>
        </authorList>
    </citation>
    <scope>NUCLEOTIDE SEQUENCE [LARGE SCALE GENOMIC DNA]</scope>
    <source>
        <strain evidence="2 3">IND2009</strain>
    </source>
</reference>
<name>A0A5J4N9H2_9TREM</name>
<evidence type="ECO:0000256" key="1">
    <source>
        <dbReference type="SAM" id="Phobius"/>
    </source>
</evidence>
<dbReference type="InterPro" id="IPR008657">
    <property type="entry name" value="JTB"/>
</dbReference>
<dbReference type="AlphaFoldDB" id="A0A5J4N9H2"/>
<dbReference type="Proteomes" id="UP000324629">
    <property type="component" value="Unassembled WGS sequence"/>
</dbReference>
<keyword evidence="1" id="KW-1133">Transmembrane helix</keyword>
<keyword evidence="1" id="KW-0812">Transmembrane</keyword>
<organism evidence="2 3">
    <name type="scientific">Paragonimus westermani</name>
    <dbReference type="NCBI Taxonomy" id="34504"/>
    <lineage>
        <taxon>Eukaryota</taxon>
        <taxon>Metazoa</taxon>
        <taxon>Spiralia</taxon>
        <taxon>Lophotrochozoa</taxon>
        <taxon>Platyhelminthes</taxon>
        <taxon>Trematoda</taxon>
        <taxon>Digenea</taxon>
        <taxon>Plagiorchiida</taxon>
        <taxon>Troglotremata</taxon>
        <taxon>Troglotrematidae</taxon>
        <taxon>Paragonimus</taxon>
    </lineage>
</organism>
<evidence type="ECO:0000313" key="3">
    <source>
        <dbReference type="Proteomes" id="UP000324629"/>
    </source>
</evidence>
<comment type="caution">
    <text evidence="2">The sequence shown here is derived from an EMBL/GenBank/DDBJ whole genome shotgun (WGS) entry which is preliminary data.</text>
</comment>